<dbReference type="Gene3D" id="3.50.30.50">
    <property type="entry name" value="Putative cyclase"/>
    <property type="match status" value="1"/>
</dbReference>
<organism evidence="5 6">
    <name type="scientific">Oldenlandia corymbosa var. corymbosa</name>
    <dbReference type="NCBI Taxonomy" id="529605"/>
    <lineage>
        <taxon>Eukaryota</taxon>
        <taxon>Viridiplantae</taxon>
        <taxon>Streptophyta</taxon>
        <taxon>Embryophyta</taxon>
        <taxon>Tracheophyta</taxon>
        <taxon>Spermatophyta</taxon>
        <taxon>Magnoliopsida</taxon>
        <taxon>eudicotyledons</taxon>
        <taxon>Gunneridae</taxon>
        <taxon>Pentapetalae</taxon>
        <taxon>asterids</taxon>
        <taxon>lamiids</taxon>
        <taxon>Gentianales</taxon>
        <taxon>Rubiaceae</taxon>
        <taxon>Rubioideae</taxon>
        <taxon>Spermacoceae</taxon>
        <taxon>Hedyotis-Oldenlandia complex</taxon>
        <taxon>Oldenlandia</taxon>
    </lineage>
</organism>
<accession>A0AAV1DFL6</accession>
<feature type="chain" id="PRO_5043404449" evidence="4">
    <location>
        <begin position="31"/>
        <end position="109"/>
    </location>
</feature>
<evidence type="ECO:0000256" key="3">
    <source>
        <dbReference type="ARBA" id="ARBA00022530"/>
    </source>
</evidence>
<sequence length="109" mass="12139">MEMNSSCSMKRALLLVAVAIGLYFMKPAEGTRTIMIIDITHTYYNVIPIFNNPNGSKPIIHDQDRDGFQTGYYTVGTHFGTHVDTPQHLMSLIDNPISVPTLDLQTLIG</sequence>
<keyword evidence="3" id="KW-0272">Extracellular matrix</keyword>
<gene>
    <name evidence="5" type="ORF">OLC1_LOCUS15031</name>
</gene>
<dbReference type="GO" id="GO:0019441">
    <property type="term" value="P:L-tryptophan catabolic process to kynurenine"/>
    <property type="evidence" value="ECO:0007669"/>
    <property type="project" value="InterPro"/>
</dbReference>
<dbReference type="Pfam" id="PF04199">
    <property type="entry name" value="Cyclase"/>
    <property type="match status" value="1"/>
</dbReference>
<dbReference type="EMBL" id="OX459122">
    <property type="protein sequence ID" value="CAI9106550.1"/>
    <property type="molecule type" value="Genomic_DNA"/>
</dbReference>
<evidence type="ECO:0000256" key="2">
    <source>
        <dbReference type="ARBA" id="ARBA00007865"/>
    </source>
</evidence>
<evidence type="ECO:0000313" key="5">
    <source>
        <dbReference type="EMBL" id="CAI9106550.1"/>
    </source>
</evidence>
<keyword evidence="3" id="KW-0964">Secreted</keyword>
<protein>
    <submittedName>
        <fullName evidence="5">OLC1v1005734C1</fullName>
    </submittedName>
</protein>
<evidence type="ECO:0000256" key="1">
    <source>
        <dbReference type="ARBA" id="ARBA00004498"/>
    </source>
</evidence>
<dbReference type="InterPro" id="IPR007325">
    <property type="entry name" value="KFase/CYL"/>
</dbReference>
<evidence type="ECO:0000256" key="4">
    <source>
        <dbReference type="SAM" id="SignalP"/>
    </source>
</evidence>
<feature type="signal peptide" evidence="4">
    <location>
        <begin position="1"/>
        <end position="30"/>
    </location>
</feature>
<comment type="similarity">
    <text evidence="2">Belongs to the Cyclase 1 superfamily.</text>
</comment>
<keyword evidence="4" id="KW-0732">Signal</keyword>
<keyword evidence="6" id="KW-1185">Reference proteome</keyword>
<proteinExistence type="inferred from homology"/>
<reference evidence="5" key="1">
    <citation type="submission" date="2023-03" db="EMBL/GenBank/DDBJ databases">
        <authorList>
            <person name="Julca I."/>
        </authorList>
    </citation>
    <scope>NUCLEOTIDE SEQUENCE</scope>
</reference>
<dbReference type="AlphaFoldDB" id="A0AAV1DFL6"/>
<comment type="subcellular location">
    <subcellularLocation>
        <location evidence="1">Secreted</location>
        <location evidence="1">Extracellular space</location>
        <location evidence="1">Extracellular matrix</location>
    </subcellularLocation>
</comment>
<name>A0AAV1DFL6_OLDCO</name>
<dbReference type="Proteomes" id="UP001161247">
    <property type="component" value="Chromosome 5"/>
</dbReference>
<evidence type="ECO:0000313" key="6">
    <source>
        <dbReference type="Proteomes" id="UP001161247"/>
    </source>
</evidence>
<dbReference type="InterPro" id="IPR037175">
    <property type="entry name" value="KFase_sf"/>
</dbReference>
<dbReference type="GO" id="GO:0004061">
    <property type="term" value="F:arylformamidase activity"/>
    <property type="evidence" value="ECO:0007669"/>
    <property type="project" value="InterPro"/>
</dbReference>
<dbReference type="SUPFAM" id="SSF102198">
    <property type="entry name" value="Putative cyclase"/>
    <property type="match status" value="1"/>
</dbReference>